<dbReference type="OrthoDB" id="3366475at2759"/>
<sequence>METSIPAEVASPISQLLPYLTAAFSALKLAGRVAARALRPIRSLSPAPALLYLLAPVFVFLDITATLFLRTPYRTAIYLLDAAFPLYVFVGVACITGGILGLTARVLSRVIVVSLDAPPVDVVDALPKAGLPIVKSEPAVDAVEPRKRGKRVEKPRVGS</sequence>
<organism evidence="2 3">
    <name type="scientific">Hypholoma sublateritium (strain FD-334 SS-4)</name>
    <dbReference type="NCBI Taxonomy" id="945553"/>
    <lineage>
        <taxon>Eukaryota</taxon>
        <taxon>Fungi</taxon>
        <taxon>Dikarya</taxon>
        <taxon>Basidiomycota</taxon>
        <taxon>Agaricomycotina</taxon>
        <taxon>Agaricomycetes</taxon>
        <taxon>Agaricomycetidae</taxon>
        <taxon>Agaricales</taxon>
        <taxon>Agaricineae</taxon>
        <taxon>Strophariaceae</taxon>
        <taxon>Hypholoma</taxon>
    </lineage>
</organism>
<keyword evidence="1" id="KW-0812">Transmembrane</keyword>
<protein>
    <submittedName>
        <fullName evidence="2">Uncharacterized protein</fullName>
    </submittedName>
</protein>
<evidence type="ECO:0000313" key="3">
    <source>
        <dbReference type="Proteomes" id="UP000054270"/>
    </source>
</evidence>
<keyword evidence="1" id="KW-0472">Membrane</keyword>
<evidence type="ECO:0000313" key="2">
    <source>
        <dbReference type="EMBL" id="KJA24264.1"/>
    </source>
</evidence>
<dbReference type="STRING" id="945553.A0A0D2P020"/>
<feature type="transmembrane region" description="Helical" evidence="1">
    <location>
        <begin position="47"/>
        <end position="69"/>
    </location>
</feature>
<keyword evidence="1" id="KW-1133">Transmembrane helix</keyword>
<feature type="transmembrane region" description="Helical" evidence="1">
    <location>
        <begin position="75"/>
        <end position="102"/>
    </location>
</feature>
<reference evidence="3" key="1">
    <citation type="submission" date="2014-04" db="EMBL/GenBank/DDBJ databases">
        <title>Evolutionary Origins and Diversification of the Mycorrhizal Mutualists.</title>
        <authorList>
            <consortium name="DOE Joint Genome Institute"/>
            <consortium name="Mycorrhizal Genomics Consortium"/>
            <person name="Kohler A."/>
            <person name="Kuo A."/>
            <person name="Nagy L.G."/>
            <person name="Floudas D."/>
            <person name="Copeland A."/>
            <person name="Barry K.W."/>
            <person name="Cichocki N."/>
            <person name="Veneault-Fourrey C."/>
            <person name="LaButti K."/>
            <person name="Lindquist E.A."/>
            <person name="Lipzen A."/>
            <person name="Lundell T."/>
            <person name="Morin E."/>
            <person name="Murat C."/>
            <person name="Riley R."/>
            <person name="Ohm R."/>
            <person name="Sun H."/>
            <person name="Tunlid A."/>
            <person name="Henrissat B."/>
            <person name="Grigoriev I.V."/>
            <person name="Hibbett D.S."/>
            <person name="Martin F."/>
        </authorList>
    </citation>
    <scope>NUCLEOTIDE SEQUENCE [LARGE SCALE GENOMIC DNA]</scope>
    <source>
        <strain evidence="3">FD-334 SS-4</strain>
    </source>
</reference>
<accession>A0A0D2P020</accession>
<proteinExistence type="predicted"/>
<dbReference type="Proteomes" id="UP000054270">
    <property type="component" value="Unassembled WGS sequence"/>
</dbReference>
<dbReference type="AlphaFoldDB" id="A0A0D2P020"/>
<evidence type="ECO:0000256" key="1">
    <source>
        <dbReference type="SAM" id="Phobius"/>
    </source>
</evidence>
<dbReference type="OMA" id="RNVYPIY"/>
<keyword evidence="3" id="KW-1185">Reference proteome</keyword>
<name>A0A0D2P020_HYPSF</name>
<gene>
    <name evidence="2" type="ORF">HYPSUDRAFT_65753</name>
</gene>
<dbReference type="EMBL" id="KN817538">
    <property type="protein sequence ID" value="KJA24264.1"/>
    <property type="molecule type" value="Genomic_DNA"/>
</dbReference>